<dbReference type="AlphaFoldDB" id="A0A4R1R8E0"/>
<accession>A0A4R1R8E0</accession>
<proteinExistence type="inferred from homology"/>
<evidence type="ECO:0000313" key="6">
    <source>
        <dbReference type="Proteomes" id="UP000295008"/>
    </source>
</evidence>
<organism evidence="5 6">
    <name type="scientific">Hydrogenispora ethanolica</name>
    <dbReference type="NCBI Taxonomy" id="1082276"/>
    <lineage>
        <taxon>Bacteria</taxon>
        <taxon>Bacillati</taxon>
        <taxon>Bacillota</taxon>
        <taxon>Hydrogenispora</taxon>
    </lineage>
</organism>
<evidence type="ECO:0000256" key="2">
    <source>
        <dbReference type="ARBA" id="ARBA00022448"/>
    </source>
</evidence>
<dbReference type="GO" id="GO:0015768">
    <property type="term" value="P:maltose transport"/>
    <property type="evidence" value="ECO:0007669"/>
    <property type="project" value="TreeGrafter"/>
</dbReference>
<sequence length="403" mass="45014">MKKANKKILSVLFVLVMGLSLTAANAAAPKVKLRMWNIFPGAVQDAFKSIVHDYNASQDKVEVVPEYIPLPELKKQLSIGMAGDDLPDLVTVDNPDQAAFSAMGVFEDITQRLAKWKQVNKFFKGPIQSTIYNKRQYGLPFYSNCLALFYNETMLQEAGVKPPRNFGQVMEATKKLTTKEHYGLAICAARSEEGTFQFLPWLIASGGNFAKLDDAKATRALQMWTDLVKKGYMSKEVINWGQPDVEKQFAAGKAAMMINGPWQISNLKKDAPDLKWNVALFPKDKKEASVLGGYNIAILKGKQVNESFQFLTYLCSKNVMAKFCRLSGHLPARSDVAQDDTWQKDPILKTFMDQMKYAMPRGPHPKWPEFSGAIQIAIQEALSGFKTPAQALKDASKKVNIVQ</sequence>
<dbReference type="PANTHER" id="PTHR30061:SF50">
    <property type="entry name" value="MALTOSE_MALTODEXTRIN-BINDING PERIPLASMIC PROTEIN"/>
    <property type="match status" value="1"/>
</dbReference>
<feature type="chain" id="PRO_5020967700" evidence="4">
    <location>
        <begin position="27"/>
        <end position="403"/>
    </location>
</feature>
<dbReference type="Proteomes" id="UP000295008">
    <property type="component" value="Unassembled WGS sequence"/>
</dbReference>
<gene>
    <name evidence="5" type="ORF">EDC14_103026</name>
</gene>
<keyword evidence="6" id="KW-1185">Reference proteome</keyword>
<dbReference type="GO" id="GO:1901982">
    <property type="term" value="F:maltose binding"/>
    <property type="evidence" value="ECO:0007669"/>
    <property type="project" value="TreeGrafter"/>
</dbReference>
<dbReference type="SUPFAM" id="SSF53850">
    <property type="entry name" value="Periplasmic binding protein-like II"/>
    <property type="match status" value="1"/>
</dbReference>
<dbReference type="PANTHER" id="PTHR30061">
    <property type="entry name" value="MALTOSE-BINDING PERIPLASMIC PROTEIN"/>
    <property type="match status" value="1"/>
</dbReference>
<reference evidence="5 6" key="1">
    <citation type="submission" date="2019-03" db="EMBL/GenBank/DDBJ databases">
        <title>Genomic Encyclopedia of Type Strains, Phase IV (KMG-IV): sequencing the most valuable type-strain genomes for metagenomic binning, comparative biology and taxonomic classification.</title>
        <authorList>
            <person name="Goeker M."/>
        </authorList>
    </citation>
    <scope>NUCLEOTIDE SEQUENCE [LARGE SCALE GENOMIC DNA]</scope>
    <source>
        <strain evidence="5 6">LX-B</strain>
    </source>
</reference>
<dbReference type="RefSeq" id="WP_132016049.1">
    <property type="nucleotide sequence ID" value="NZ_SLUN01000030.1"/>
</dbReference>
<dbReference type="Pfam" id="PF13416">
    <property type="entry name" value="SBP_bac_8"/>
    <property type="match status" value="1"/>
</dbReference>
<dbReference type="InterPro" id="IPR006059">
    <property type="entry name" value="SBP"/>
</dbReference>
<evidence type="ECO:0000256" key="3">
    <source>
        <dbReference type="ARBA" id="ARBA00022729"/>
    </source>
</evidence>
<dbReference type="EMBL" id="SLUN01000030">
    <property type="protein sequence ID" value="TCL61924.1"/>
    <property type="molecule type" value="Genomic_DNA"/>
</dbReference>
<dbReference type="GO" id="GO:0055052">
    <property type="term" value="C:ATP-binding cassette (ABC) transporter complex, substrate-binding subunit-containing"/>
    <property type="evidence" value="ECO:0007669"/>
    <property type="project" value="TreeGrafter"/>
</dbReference>
<protein>
    <submittedName>
        <fullName evidence="5">Carbohydrate ABC transporter substrate-binding protein (CUT1 family)</fullName>
    </submittedName>
</protein>
<name>A0A4R1R8E0_HYDET</name>
<keyword evidence="3 4" id="KW-0732">Signal</keyword>
<dbReference type="CDD" id="cd14748">
    <property type="entry name" value="PBP2_UgpB"/>
    <property type="match status" value="1"/>
</dbReference>
<dbReference type="Gene3D" id="3.40.190.10">
    <property type="entry name" value="Periplasmic binding protein-like II"/>
    <property type="match status" value="2"/>
</dbReference>
<evidence type="ECO:0000313" key="5">
    <source>
        <dbReference type="EMBL" id="TCL61924.1"/>
    </source>
</evidence>
<feature type="signal peptide" evidence="4">
    <location>
        <begin position="1"/>
        <end position="26"/>
    </location>
</feature>
<comment type="caution">
    <text evidence="5">The sequence shown here is derived from an EMBL/GenBank/DDBJ whole genome shotgun (WGS) entry which is preliminary data.</text>
</comment>
<evidence type="ECO:0000256" key="1">
    <source>
        <dbReference type="ARBA" id="ARBA00008520"/>
    </source>
</evidence>
<comment type="similarity">
    <text evidence="1">Belongs to the bacterial solute-binding protein 1 family.</text>
</comment>
<dbReference type="GO" id="GO:0042956">
    <property type="term" value="P:maltodextrin transmembrane transport"/>
    <property type="evidence" value="ECO:0007669"/>
    <property type="project" value="TreeGrafter"/>
</dbReference>
<dbReference type="OrthoDB" id="41208at2"/>
<evidence type="ECO:0000256" key="4">
    <source>
        <dbReference type="SAM" id="SignalP"/>
    </source>
</evidence>
<keyword evidence="2" id="KW-0813">Transport</keyword>